<protein>
    <submittedName>
        <fullName evidence="1">Superoxide dismutase</fullName>
        <ecNumber evidence="1">1.15.1.1</ecNumber>
    </submittedName>
</protein>
<dbReference type="GO" id="GO:0004784">
    <property type="term" value="F:superoxide dismutase activity"/>
    <property type="evidence" value="ECO:0007669"/>
    <property type="project" value="UniProtKB-EC"/>
</dbReference>
<comment type="caution">
    <text evidence="1">The sequence shown here is derived from an EMBL/GenBank/DDBJ whole genome shotgun (WGS) entry which is preliminary data.</text>
</comment>
<name>G4CK15_9NEIS</name>
<dbReference type="AlphaFoldDB" id="G4CK15"/>
<keyword evidence="2" id="KW-1185">Reference proteome</keyword>
<evidence type="ECO:0000313" key="1">
    <source>
        <dbReference type="EMBL" id="EGY51834.1"/>
    </source>
</evidence>
<gene>
    <name evidence="1" type="ORF">HMPREF9371_1955</name>
</gene>
<organism evidence="1 2">
    <name type="scientific">Neisseria shayeganii 871</name>
    <dbReference type="NCBI Taxonomy" id="1032488"/>
    <lineage>
        <taxon>Bacteria</taxon>
        <taxon>Pseudomonadati</taxon>
        <taxon>Pseudomonadota</taxon>
        <taxon>Betaproteobacteria</taxon>
        <taxon>Neisseriales</taxon>
        <taxon>Neisseriaceae</taxon>
        <taxon>Neisseria</taxon>
    </lineage>
</organism>
<keyword evidence="1" id="KW-0560">Oxidoreductase</keyword>
<evidence type="ECO:0000313" key="2">
    <source>
        <dbReference type="Proteomes" id="UP000003019"/>
    </source>
</evidence>
<dbReference type="HOGENOM" id="CLU_3120272_0_0_4"/>
<dbReference type="STRING" id="1032488.HMPREF9371_1955"/>
<sequence>MGRGSRQTDSGAAVNAASCRTAGYLKPFSGSPMNPVQKPALGIEIFPYLH</sequence>
<reference evidence="1 2" key="1">
    <citation type="submission" date="2011-05" db="EMBL/GenBank/DDBJ databases">
        <authorList>
            <person name="Muzny D."/>
            <person name="Qin X."/>
            <person name="Deng J."/>
            <person name="Jiang H."/>
            <person name="Liu Y."/>
            <person name="Qu J."/>
            <person name="Song X.-Z."/>
            <person name="Zhang L."/>
            <person name="Thornton R."/>
            <person name="Coyle M."/>
            <person name="Francisco L."/>
            <person name="Jackson L."/>
            <person name="Javaid M."/>
            <person name="Korchina V."/>
            <person name="Kovar C."/>
            <person name="Mata R."/>
            <person name="Mathew T."/>
            <person name="Ngo R."/>
            <person name="Nguyen L."/>
            <person name="Nguyen N."/>
            <person name="Okwuonu G."/>
            <person name="Ongeri F."/>
            <person name="Pham C."/>
            <person name="Simmons D."/>
            <person name="Wilczek-Boney K."/>
            <person name="Hale W."/>
            <person name="Jakkamsetti A."/>
            <person name="Pham P."/>
            <person name="Ruth R."/>
            <person name="San Lucas F."/>
            <person name="Warren J."/>
            <person name="Zhang J."/>
            <person name="Zhao Z."/>
            <person name="Zhou C."/>
            <person name="Zhu D."/>
            <person name="Lee S."/>
            <person name="Bess C."/>
            <person name="Blankenburg K."/>
            <person name="Forbes L."/>
            <person name="Fu Q."/>
            <person name="Gubbala S."/>
            <person name="Hirani K."/>
            <person name="Jayaseelan J.C."/>
            <person name="Lara F."/>
            <person name="Munidasa M."/>
            <person name="Palculict T."/>
            <person name="Patil S."/>
            <person name="Pu L.-L."/>
            <person name="Saada N."/>
            <person name="Tang L."/>
            <person name="Weissenberger G."/>
            <person name="Zhu Y."/>
            <person name="Hemphill L."/>
            <person name="Shang Y."/>
            <person name="Youmans B."/>
            <person name="Ayvaz T."/>
            <person name="Ross M."/>
            <person name="Santibanez J."/>
            <person name="Aqrawi P."/>
            <person name="Gross S."/>
            <person name="Joshi V."/>
            <person name="Fowler G."/>
            <person name="Nazareth L."/>
            <person name="Reid J."/>
            <person name="Worley K."/>
            <person name="Petrosino J."/>
            <person name="Highlander S."/>
            <person name="Gibbs R."/>
        </authorList>
    </citation>
    <scope>NUCLEOTIDE SEQUENCE [LARGE SCALE GENOMIC DNA]</scope>
    <source>
        <strain evidence="1 2">871</strain>
    </source>
</reference>
<accession>G4CK15</accession>
<dbReference type="EMBL" id="AGAY01000068">
    <property type="protein sequence ID" value="EGY51834.1"/>
    <property type="molecule type" value="Genomic_DNA"/>
</dbReference>
<dbReference type="PATRIC" id="fig|1032488.3.peg.1853"/>
<dbReference type="Proteomes" id="UP000003019">
    <property type="component" value="Unassembled WGS sequence"/>
</dbReference>
<dbReference type="EC" id="1.15.1.1" evidence="1"/>
<proteinExistence type="predicted"/>